<dbReference type="GeneID" id="105889446"/>
<dbReference type="GO" id="GO:0043235">
    <property type="term" value="C:receptor complex"/>
    <property type="evidence" value="ECO:0007669"/>
    <property type="project" value="TreeGrafter"/>
</dbReference>
<proteinExistence type="predicted"/>
<evidence type="ECO:0000313" key="3">
    <source>
        <dbReference type="RefSeq" id="XP_031416215.1"/>
    </source>
</evidence>
<dbReference type="InterPro" id="IPR042353">
    <property type="entry name" value="GPR160"/>
</dbReference>
<dbReference type="Proteomes" id="UP000515152">
    <property type="component" value="Chromosome 22"/>
</dbReference>
<protein>
    <submittedName>
        <fullName evidence="3">Probable G-protein coupled receptor 160</fullName>
    </submittedName>
</protein>
<evidence type="ECO:0000256" key="1">
    <source>
        <dbReference type="SAM" id="Phobius"/>
    </source>
</evidence>
<dbReference type="RefSeq" id="XP_031416215.1">
    <property type="nucleotide sequence ID" value="XM_031560355.2"/>
</dbReference>
<dbReference type="PANTHER" id="PTHR15573">
    <property type="entry name" value="G-PROTEIN COUPLED RECEPTOR 160-RELATED"/>
    <property type="match status" value="1"/>
</dbReference>
<dbReference type="PANTHER" id="PTHR15573:SF0">
    <property type="entry name" value="G-PROTEIN COUPLED RECEPTOR 160-RELATED"/>
    <property type="match status" value="1"/>
</dbReference>
<dbReference type="OrthoDB" id="9947933at2759"/>
<dbReference type="Gene3D" id="1.20.1070.10">
    <property type="entry name" value="Rhodopsin 7-helix transmembrane proteins"/>
    <property type="match status" value="1"/>
</dbReference>
<feature type="transmembrane region" description="Helical" evidence="1">
    <location>
        <begin position="34"/>
        <end position="54"/>
    </location>
</feature>
<keyword evidence="1" id="KW-0812">Transmembrane</keyword>
<keyword evidence="1" id="KW-1133">Transmembrane helix</keyword>
<feature type="transmembrane region" description="Helical" evidence="1">
    <location>
        <begin position="148"/>
        <end position="170"/>
    </location>
</feature>
<feature type="transmembrane region" description="Helical" evidence="1">
    <location>
        <begin position="190"/>
        <end position="210"/>
    </location>
</feature>
<keyword evidence="3" id="KW-0675">Receptor</keyword>
<dbReference type="CTD" id="26996"/>
<accession>A0A6P8EWH9</accession>
<sequence length="278" mass="30666">MWGSLQRVPLQFTLPQPAAAVTPTAPGLAMDLPIPFLLLVQGINTLLNWSLVLIQRAHLTSSFMGAFCVSLTVVDTLFTANMLAIYKLQDFSLFGMRFTSHHICLLVQISGLIYGVLQWPVLFAAGLDHYGSLSVGPKQTHQVWKLHYAACASILWASALLYVFLGPGFHLVLEDSPHLLLDHCQTQNDYASSQISIALLVTVGCVTLYARIMVDEDKLMEEVQRHSVQKSQKSEISRTSVLVQALITFTKTWAAFLLLVVAVLALQTPCVSTVLMKL</sequence>
<dbReference type="GO" id="GO:0005886">
    <property type="term" value="C:plasma membrane"/>
    <property type="evidence" value="ECO:0007669"/>
    <property type="project" value="TreeGrafter"/>
</dbReference>
<dbReference type="KEGG" id="char:105889446"/>
<feature type="transmembrane region" description="Helical" evidence="1">
    <location>
        <begin position="106"/>
        <end position="127"/>
    </location>
</feature>
<keyword evidence="1" id="KW-0472">Membrane</keyword>
<feature type="transmembrane region" description="Helical" evidence="1">
    <location>
        <begin position="66"/>
        <end position="86"/>
    </location>
</feature>
<evidence type="ECO:0000313" key="2">
    <source>
        <dbReference type="Proteomes" id="UP000515152"/>
    </source>
</evidence>
<reference evidence="3" key="1">
    <citation type="submission" date="2025-08" db="UniProtKB">
        <authorList>
            <consortium name="RefSeq"/>
        </authorList>
    </citation>
    <scope>IDENTIFICATION</scope>
</reference>
<dbReference type="AlphaFoldDB" id="A0A6P8EWH9"/>
<gene>
    <name evidence="3" type="primary">gpr160</name>
</gene>
<organism evidence="2 3">
    <name type="scientific">Clupea harengus</name>
    <name type="common">Atlantic herring</name>
    <dbReference type="NCBI Taxonomy" id="7950"/>
    <lineage>
        <taxon>Eukaryota</taxon>
        <taxon>Metazoa</taxon>
        <taxon>Chordata</taxon>
        <taxon>Craniata</taxon>
        <taxon>Vertebrata</taxon>
        <taxon>Euteleostomi</taxon>
        <taxon>Actinopterygii</taxon>
        <taxon>Neopterygii</taxon>
        <taxon>Teleostei</taxon>
        <taxon>Clupei</taxon>
        <taxon>Clupeiformes</taxon>
        <taxon>Clupeoidei</taxon>
        <taxon>Clupeidae</taxon>
        <taxon>Clupea</taxon>
    </lineage>
</organism>
<name>A0A6P8EWH9_CLUHA</name>
<feature type="transmembrane region" description="Helical" evidence="1">
    <location>
        <begin position="241"/>
        <end position="266"/>
    </location>
</feature>
<keyword evidence="2" id="KW-1185">Reference proteome</keyword>